<name>A0A0D0DKL0_9AGAM</name>
<reference evidence="2" key="2">
    <citation type="submission" date="2015-01" db="EMBL/GenBank/DDBJ databases">
        <title>Evolutionary Origins and Diversification of the Mycorrhizal Mutualists.</title>
        <authorList>
            <consortium name="DOE Joint Genome Institute"/>
            <consortium name="Mycorrhizal Genomics Consortium"/>
            <person name="Kohler A."/>
            <person name="Kuo A."/>
            <person name="Nagy L.G."/>
            <person name="Floudas D."/>
            <person name="Copeland A."/>
            <person name="Barry K.W."/>
            <person name="Cichocki N."/>
            <person name="Veneault-Fourrey C."/>
            <person name="LaButti K."/>
            <person name="Lindquist E.A."/>
            <person name="Lipzen A."/>
            <person name="Lundell T."/>
            <person name="Morin E."/>
            <person name="Murat C."/>
            <person name="Riley R."/>
            <person name="Ohm R."/>
            <person name="Sun H."/>
            <person name="Tunlid A."/>
            <person name="Henrissat B."/>
            <person name="Grigoriev I.V."/>
            <person name="Hibbett D.S."/>
            <person name="Martin F."/>
        </authorList>
    </citation>
    <scope>NUCLEOTIDE SEQUENCE [LARGE SCALE GENOMIC DNA]</scope>
    <source>
        <strain evidence="2">Ve08.2h10</strain>
    </source>
</reference>
<keyword evidence="2" id="KW-1185">Reference proteome</keyword>
<dbReference type="EMBL" id="KN824873">
    <property type="protein sequence ID" value="KIK99012.1"/>
    <property type="molecule type" value="Genomic_DNA"/>
</dbReference>
<evidence type="ECO:0000313" key="1">
    <source>
        <dbReference type="EMBL" id="KIK99012.1"/>
    </source>
</evidence>
<evidence type="ECO:0000313" key="2">
    <source>
        <dbReference type="Proteomes" id="UP000054538"/>
    </source>
</evidence>
<dbReference type="HOGENOM" id="CLU_2740801_0_0_1"/>
<protein>
    <submittedName>
        <fullName evidence="1">Uncharacterized protein</fullName>
    </submittedName>
</protein>
<dbReference type="InParanoid" id="A0A0D0DKL0"/>
<dbReference type="AlphaFoldDB" id="A0A0D0DKL0"/>
<reference evidence="1 2" key="1">
    <citation type="submission" date="2014-04" db="EMBL/GenBank/DDBJ databases">
        <authorList>
            <consortium name="DOE Joint Genome Institute"/>
            <person name="Kuo A."/>
            <person name="Kohler A."/>
            <person name="Jargeat P."/>
            <person name="Nagy L.G."/>
            <person name="Floudas D."/>
            <person name="Copeland A."/>
            <person name="Barry K.W."/>
            <person name="Cichocki N."/>
            <person name="Veneault-Fourrey C."/>
            <person name="LaButti K."/>
            <person name="Lindquist E.A."/>
            <person name="Lipzen A."/>
            <person name="Lundell T."/>
            <person name="Morin E."/>
            <person name="Murat C."/>
            <person name="Sun H."/>
            <person name="Tunlid A."/>
            <person name="Henrissat B."/>
            <person name="Grigoriev I.V."/>
            <person name="Hibbett D.S."/>
            <person name="Martin F."/>
            <person name="Nordberg H.P."/>
            <person name="Cantor M.N."/>
            <person name="Hua S.X."/>
        </authorList>
    </citation>
    <scope>NUCLEOTIDE SEQUENCE [LARGE SCALE GENOMIC DNA]</scope>
    <source>
        <strain evidence="1 2">Ve08.2h10</strain>
    </source>
</reference>
<proteinExistence type="predicted"/>
<accession>A0A0D0DKL0</accession>
<dbReference type="Proteomes" id="UP000054538">
    <property type="component" value="Unassembled WGS sequence"/>
</dbReference>
<gene>
    <name evidence="1" type="ORF">PAXRUDRAFT_823235</name>
</gene>
<organism evidence="1 2">
    <name type="scientific">Paxillus rubicundulus Ve08.2h10</name>
    <dbReference type="NCBI Taxonomy" id="930991"/>
    <lineage>
        <taxon>Eukaryota</taxon>
        <taxon>Fungi</taxon>
        <taxon>Dikarya</taxon>
        <taxon>Basidiomycota</taxon>
        <taxon>Agaricomycotina</taxon>
        <taxon>Agaricomycetes</taxon>
        <taxon>Agaricomycetidae</taxon>
        <taxon>Boletales</taxon>
        <taxon>Paxilineae</taxon>
        <taxon>Paxillaceae</taxon>
        <taxon>Paxillus</taxon>
    </lineage>
</organism>
<sequence>MSSILQYELHLVSNHPFDNDTGILSIPNQHTVGGNCTLVADSRVVNDLWVFVVQSTTIAISTGLPVGPEKC</sequence>